<evidence type="ECO:0000256" key="3">
    <source>
        <dbReference type="ARBA" id="ARBA00022676"/>
    </source>
</evidence>
<evidence type="ECO:0000256" key="4">
    <source>
        <dbReference type="ARBA" id="ARBA00022679"/>
    </source>
</evidence>
<organism evidence="9 10">
    <name type="scientific">Trichormus variabilis NIES-23</name>
    <dbReference type="NCBI Taxonomy" id="1973479"/>
    <lineage>
        <taxon>Bacteria</taxon>
        <taxon>Bacillati</taxon>
        <taxon>Cyanobacteriota</taxon>
        <taxon>Cyanophyceae</taxon>
        <taxon>Nostocales</taxon>
        <taxon>Nostocaceae</taxon>
        <taxon>Trichormus</taxon>
    </lineage>
</organism>
<accession>A0A1Z4KHT8</accession>
<feature type="transmembrane region" description="Helical" evidence="8">
    <location>
        <begin position="172"/>
        <end position="190"/>
    </location>
</feature>
<feature type="transmembrane region" description="Helical" evidence="8">
    <location>
        <begin position="370"/>
        <end position="389"/>
    </location>
</feature>
<protein>
    <recommendedName>
        <fullName evidence="11">Glycosyltransferase RgtA/B/C/D-like domain-containing protein</fullName>
    </recommendedName>
</protein>
<dbReference type="InterPro" id="IPR050297">
    <property type="entry name" value="LipidA_mod_glycosyltrf_83"/>
</dbReference>
<gene>
    <name evidence="9" type="ORF">NIES23_12800</name>
</gene>
<feature type="transmembrane region" description="Helical" evidence="8">
    <location>
        <begin position="250"/>
        <end position="266"/>
    </location>
</feature>
<evidence type="ECO:0000256" key="7">
    <source>
        <dbReference type="ARBA" id="ARBA00023136"/>
    </source>
</evidence>
<dbReference type="GO" id="GO:0005886">
    <property type="term" value="C:plasma membrane"/>
    <property type="evidence" value="ECO:0007669"/>
    <property type="project" value="UniProtKB-SubCell"/>
</dbReference>
<feature type="transmembrane region" description="Helical" evidence="8">
    <location>
        <begin position="328"/>
        <end position="350"/>
    </location>
</feature>
<feature type="transmembrane region" description="Helical" evidence="8">
    <location>
        <begin position="395"/>
        <end position="412"/>
    </location>
</feature>
<name>A0A1Z4KHT8_ANAVA</name>
<evidence type="ECO:0000313" key="9">
    <source>
        <dbReference type="EMBL" id="BAY68494.1"/>
    </source>
</evidence>
<dbReference type="GO" id="GO:0010041">
    <property type="term" value="P:response to iron(III) ion"/>
    <property type="evidence" value="ECO:0007669"/>
    <property type="project" value="TreeGrafter"/>
</dbReference>
<keyword evidence="2" id="KW-1003">Cell membrane</keyword>
<evidence type="ECO:0000256" key="2">
    <source>
        <dbReference type="ARBA" id="ARBA00022475"/>
    </source>
</evidence>
<dbReference type="GO" id="GO:0009103">
    <property type="term" value="P:lipopolysaccharide biosynthetic process"/>
    <property type="evidence" value="ECO:0007669"/>
    <property type="project" value="UniProtKB-ARBA"/>
</dbReference>
<comment type="subcellular location">
    <subcellularLocation>
        <location evidence="1">Cell membrane</location>
        <topology evidence="1">Multi-pass membrane protein</topology>
    </subcellularLocation>
</comment>
<feature type="transmembrane region" description="Helical" evidence="8">
    <location>
        <begin position="227"/>
        <end position="244"/>
    </location>
</feature>
<evidence type="ECO:0000256" key="6">
    <source>
        <dbReference type="ARBA" id="ARBA00022989"/>
    </source>
</evidence>
<feature type="transmembrane region" description="Helical" evidence="8">
    <location>
        <begin position="278"/>
        <end position="298"/>
    </location>
</feature>
<keyword evidence="4" id="KW-0808">Transferase</keyword>
<dbReference type="AlphaFoldDB" id="A0A1Z4KHT8"/>
<proteinExistence type="predicted"/>
<dbReference type="Proteomes" id="UP000217507">
    <property type="component" value="Chromosome"/>
</dbReference>
<feature type="transmembrane region" description="Helical" evidence="8">
    <location>
        <begin position="508"/>
        <end position="526"/>
    </location>
</feature>
<keyword evidence="7 8" id="KW-0472">Membrane</keyword>
<evidence type="ECO:0000313" key="10">
    <source>
        <dbReference type="Proteomes" id="UP000217507"/>
    </source>
</evidence>
<feature type="transmembrane region" description="Helical" evidence="8">
    <location>
        <begin position="475"/>
        <end position="496"/>
    </location>
</feature>
<evidence type="ECO:0000256" key="8">
    <source>
        <dbReference type="SAM" id="Phobius"/>
    </source>
</evidence>
<feature type="transmembrane region" description="Helical" evidence="8">
    <location>
        <begin position="104"/>
        <end position="125"/>
    </location>
</feature>
<dbReference type="PANTHER" id="PTHR33908">
    <property type="entry name" value="MANNOSYLTRANSFERASE YKCB-RELATED"/>
    <property type="match status" value="1"/>
</dbReference>
<dbReference type="EMBL" id="AP018216">
    <property type="protein sequence ID" value="BAY68494.1"/>
    <property type="molecule type" value="Genomic_DNA"/>
</dbReference>
<keyword evidence="6 8" id="KW-1133">Transmembrane helix</keyword>
<evidence type="ECO:0000256" key="1">
    <source>
        <dbReference type="ARBA" id="ARBA00004651"/>
    </source>
</evidence>
<sequence length="641" mass="71650">MRLKLSVLGAVERCFNNLVKRPALAVTASILWLILIGWIGYGWNLGSVGLVDETEPLFAEASRQMLVTGDWITPFFNGQTRFDKPALVYWCQAIAYAVFGVNEWAVRLPSALAAMGAVSLAFYTVHWSLTKKDELEQVTLPARRYLTAGVAAGVMALNAQMIVWGRTGVSDMLLTGCIASALLCFFLGYAQMGTGDEVVPVVRAASPTGEGDGGLPNPKGRRNKRSLLPNKWYLACYVLTAGAILTKGPVGIVLPGITVLAFLLYVGQLRTVLREMRVILGAVIILGLSVPWYALVIWRNGESYINSFFGYHNVERFTEVVNGHSAPWYFYFVIVTLFFAPYSVYLPLAIFRVKLWQRSHWQNQERSQQLGLFACIWFLSVFSFFTIAVTKLPSYVLPLMPAAAILVALLWGDFFPSGEQTNKIEITYPSSLLLASGWVNVIFLTIVAVASFHIYHLLGNDDAAPNFRQNLQDSGLPAIGGWLWLVGAIFVAALILRRYWHSIIGVNLLGFVAFLLLVTMPALFLMDQERQLPLRDLSAVVAQVQQPKEEIIMVGFKKPSVVFYSHKQINFVRTTEEGVEYIRNLANQAVKPSSLLLVTDKKNFFKMDLPPDNYENLEIQGAYQLTRINFRKMKTEKVKIS</sequence>
<feature type="transmembrane region" description="Helical" evidence="8">
    <location>
        <begin position="432"/>
        <end position="455"/>
    </location>
</feature>
<dbReference type="PANTHER" id="PTHR33908:SF3">
    <property type="entry name" value="UNDECAPRENYL PHOSPHATE-ALPHA-4-AMINO-4-DEOXY-L-ARABINOSE ARABINOSYL TRANSFERASE"/>
    <property type="match status" value="1"/>
</dbReference>
<feature type="transmembrane region" description="Helical" evidence="8">
    <location>
        <begin position="21"/>
        <end position="41"/>
    </location>
</feature>
<evidence type="ECO:0000256" key="5">
    <source>
        <dbReference type="ARBA" id="ARBA00022692"/>
    </source>
</evidence>
<evidence type="ECO:0008006" key="11">
    <source>
        <dbReference type="Google" id="ProtNLM"/>
    </source>
</evidence>
<reference evidence="9 10" key="1">
    <citation type="submission" date="2017-06" db="EMBL/GenBank/DDBJ databases">
        <title>Genome sequencing of cyanobaciteial culture collection at National Institute for Environmental Studies (NIES).</title>
        <authorList>
            <person name="Hirose Y."/>
            <person name="Shimura Y."/>
            <person name="Fujisawa T."/>
            <person name="Nakamura Y."/>
            <person name="Kawachi M."/>
        </authorList>
    </citation>
    <scope>NUCLEOTIDE SEQUENCE [LARGE SCALE GENOMIC DNA]</scope>
    <source>
        <strain evidence="9 10">NIES-23</strain>
    </source>
</reference>
<keyword evidence="3" id="KW-0328">Glycosyltransferase</keyword>
<keyword evidence="5 8" id="KW-0812">Transmembrane</keyword>
<dbReference type="GO" id="GO:0016763">
    <property type="term" value="F:pentosyltransferase activity"/>
    <property type="evidence" value="ECO:0007669"/>
    <property type="project" value="TreeGrafter"/>
</dbReference>
<feature type="transmembrane region" description="Helical" evidence="8">
    <location>
        <begin position="145"/>
        <end position="166"/>
    </location>
</feature>